<evidence type="ECO:0000313" key="3">
    <source>
        <dbReference type="EMBL" id="RJQ90066.1"/>
    </source>
</evidence>
<proteinExistence type="predicted"/>
<dbReference type="PANTHER" id="PTHR33055:SF13">
    <property type="entry name" value="TRANSPOSASE"/>
    <property type="match status" value="1"/>
</dbReference>
<name>A0A419IA81_9PSEU</name>
<dbReference type="Proteomes" id="UP000285112">
    <property type="component" value="Unassembled WGS sequence"/>
</dbReference>
<dbReference type="InterPro" id="IPR047650">
    <property type="entry name" value="Transpos_IS110"/>
</dbReference>
<feature type="domain" description="Transposase IS110-like N-terminal" evidence="1">
    <location>
        <begin position="10"/>
        <end position="152"/>
    </location>
</feature>
<dbReference type="PANTHER" id="PTHR33055">
    <property type="entry name" value="TRANSPOSASE FOR INSERTION SEQUENCE ELEMENT IS1111A"/>
    <property type="match status" value="1"/>
</dbReference>
<protein>
    <submittedName>
        <fullName evidence="3">IS110 family transposase</fullName>
    </submittedName>
</protein>
<dbReference type="NCBIfam" id="NF033542">
    <property type="entry name" value="transpos_IS110"/>
    <property type="match status" value="1"/>
</dbReference>
<sequence length="345" mass="37766">MEGYAGPQFVGIDLHRRRGVIVRMTEAGEVLETTRIVNDAGRLVSVLRRCGEAPEVVVEATCGWYWAADVIAGAGARLHVAHPLGVKAFEYRRVKNDERDAADLADLLRMGRLPEAWIAPPVTRELRELVRHRAKLVALRSHCRAEIHAVLATCGVQVPMTDLFGVAGIDLLNRVGLPGVYRGRIDSLRRLLELLEFEIDVFTGIVRARLSADPGYVALQTIPGIGPVLAAVFVAEIADVHRFAGPDKLACWCGLTPKHHESDTHVHRGAITKQGSRLVRWAAVESVQVLPATSVIGAFRDRIAAKRGRNIGAVAAARKQIGYVYYALRDHHVRALHATSKARAA</sequence>
<dbReference type="InterPro" id="IPR002525">
    <property type="entry name" value="Transp_IS110-like_N"/>
</dbReference>
<evidence type="ECO:0000259" key="1">
    <source>
        <dbReference type="Pfam" id="PF01548"/>
    </source>
</evidence>
<organism evidence="3 4">
    <name type="scientific">Amycolatopsis panacis</name>
    <dbReference type="NCBI Taxonomy" id="2340917"/>
    <lineage>
        <taxon>Bacteria</taxon>
        <taxon>Bacillati</taxon>
        <taxon>Actinomycetota</taxon>
        <taxon>Actinomycetes</taxon>
        <taxon>Pseudonocardiales</taxon>
        <taxon>Pseudonocardiaceae</taxon>
        <taxon>Amycolatopsis</taxon>
    </lineage>
</organism>
<evidence type="ECO:0000259" key="2">
    <source>
        <dbReference type="Pfam" id="PF02371"/>
    </source>
</evidence>
<dbReference type="AlphaFoldDB" id="A0A419IA81"/>
<reference evidence="3 4" key="1">
    <citation type="submission" date="2018-09" db="EMBL/GenBank/DDBJ databases">
        <title>YIM PH 21725 draft genome.</title>
        <authorList>
            <person name="Miao C."/>
        </authorList>
    </citation>
    <scope>NUCLEOTIDE SEQUENCE [LARGE SCALE GENOMIC DNA]</scope>
    <source>
        <strain evidence="4">YIM PH21725</strain>
    </source>
</reference>
<dbReference type="EMBL" id="QZFV01000043">
    <property type="protein sequence ID" value="RJQ90066.1"/>
    <property type="molecule type" value="Genomic_DNA"/>
</dbReference>
<accession>A0A419IA81</accession>
<dbReference type="GO" id="GO:0006313">
    <property type="term" value="P:DNA transposition"/>
    <property type="evidence" value="ECO:0007669"/>
    <property type="project" value="InterPro"/>
</dbReference>
<keyword evidence="4" id="KW-1185">Reference proteome</keyword>
<dbReference type="GO" id="GO:0003677">
    <property type="term" value="F:DNA binding"/>
    <property type="evidence" value="ECO:0007669"/>
    <property type="project" value="InterPro"/>
</dbReference>
<dbReference type="GO" id="GO:0004803">
    <property type="term" value="F:transposase activity"/>
    <property type="evidence" value="ECO:0007669"/>
    <property type="project" value="InterPro"/>
</dbReference>
<dbReference type="Pfam" id="PF02371">
    <property type="entry name" value="Transposase_20"/>
    <property type="match status" value="1"/>
</dbReference>
<gene>
    <name evidence="3" type="ORF">D5S19_03685</name>
</gene>
<dbReference type="OrthoDB" id="9815354at2"/>
<dbReference type="InterPro" id="IPR003346">
    <property type="entry name" value="Transposase_20"/>
</dbReference>
<feature type="domain" description="Transposase IS116/IS110/IS902 C-terminal" evidence="2">
    <location>
        <begin position="218"/>
        <end position="289"/>
    </location>
</feature>
<comment type="caution">
    <text evidence="3">The sequence shown here is derived from an EMBL/GenBank/DDBJ whole genome shotgun (WGS) entry which is preliminary data.</text>
</comment>
<evidence type="ECO:0000313" key="4">
    <source>
        <dbReference type="Proteomes" id="UP000285112"/>
    </source>
</evidence>
<dbReference type="Pfam" id="PF01548">
    <property type="entry name" value="DEDD_Tnp_IS110"/>
    <property type="match status" value="1"/>
</dbReference>